<dbReference type="RefSeq" id="WP_083272695.1">
    <property type="nucleotide sequence ID" value="NZ_PNHQ01000001.1"/>
</dbReference>
<keyword evidence="1" id="KW-0472">Membrane</keyword>
<keyword evidence="3" id="KW-1185">Reference proteome</keyword>
<evidence type="ECO:0000256" key="1">
    <source>
        <dbReference type="SAM" id="Phobius"/>
    </source>
</evidence>
<dbReference type="OrthoDB" id="2662123at2"/>
<keyword evidence="1" id="KW-1133">Transmembrane helix</keyword>
<protein>
    <submittedName>
        <fullName evidence="2">YvrJ family protein</fullName>
    </submittedName>
</protein>
<accession>A0A2N6UGN7</accession>
<reference evidence="2 3" key="1">
    <citation type="submission" date="2017-09" db="EMBL/GenBank/DDBJ databases">
        <title>Bacterial strain isolated from the female urinary microbiota.</title>
        <authorList>
            <person name="Thomas-White K."/>
            <person name="Kumar N."/>
            <person name="Forster S."/>
            <person name="Putonti C."/>
            <person name="Lawley T."/>
            <person name="Wolfe A.J."/>
        </authorList>
    </citation>
    <scope>NUCLEOTIDE SEQUENCE [LARGE SCALE GENOMIC DNA]</scope>
    <source>
        <strain evidence="2 3">UMB0240</strain>
    </source>
</reference>
<dbReference type="EMBL" id="PNHQ01000001">
    <property type="protein sequence ID" value="PMC80723.1"/>
    <property type="molecule type" value="Genomic_DNA"/>
</dbReference>
<comment type="caution">
    <text evidence="2">The sequence shown here is derived from an EMBL/GenBank/DDBJ whole genome shotgun (WGS) entry which is preliminary data.</text>
</comment>
<organism evidence="2 3">
    <name type="scientific">Aerococcus viridans</name>
    <dbReference type="NCBI Taxonomy" id="1377"/>
    <lineage>
        <taxon>Bacteria</taxon>
        <taxon>Bacillati</taxon>
        <taxon>Bacillota</taxon>
        <taxon>Bacilli</taxon>
        <taxon>Lactobacillales</taxon>
        <taxon>Aerococcaceae</taxon>
        <taxon>Aerococcus</taxon>
    </lineage>
</organism>
<proteinExistence type="predicted"/>
<name>A0A2N6UGN7_9LACT</name>
<keyword evidence="1" id="KW-0812">Transmembrane</keyword>
<feature type="transmembrane region" description="Helical" evidence="1">
    <location>
        <begin position="6"/>
        <end position="24"/>
    </location>
</feature>
<dbReference type="Proteomes" id="UP000235701">
    <property type="component" value="Unassembled WGS sequence"/>
</dbReference>
<dbReference type="Pfam" id="PF12841">
    <property type="entry name" value="YvrJ"/>
    <property type="match status" value="1"/>
</dbReference>
<evidence type="ECO:0000313" key="2">
    <source>
        <dbReference type="EMBL" id="PMC80723.1"/>
    </source>
</evidence>
<gene>
    <name evidence="2" type="ORF">CJ191_00870</name>
</gene>
<dbReference type="InterPro" id="IPR024419">
    <property type="entry name" value="YvrJ"/>
</dbReference>
<dbReference type="AlphaFoldDB" id="A0A2N6UGN7"/>
<sequence length="42" mass="4713">MLDVSMQLIGNVGFPIFVSIYLMTRTEKKLDDLIAAVEKLAK</sequence>
<evidence type="ECO:0000313" key="3">
    <source>
        <dbReference type="Proteomes" id="UP000235701"/>
    </source>
</evidence>